<dbReference type="AlphaFoldDB" id="A0A839QR49"/>
<organism evidence="1 2">
    <name type="scientific">Paeniglutamicibacter cryotolerans</name>
    <dbReference type="NCBI Taxonomy" id="670079"/>
    <lineage>
        <taxon>Bacteria</taxon>
        <taxon>Bacillati</taxon>
        <taxon>Actinomycetota</taxon>
        <taxon>Actinomycetes</taxon>
        <taxon>Micrococcales</taxon>
        <taxon>Micrococcaceae</taxon>
        <taxon>Paeniglutamicibacter</taxon>
    </lineage>
</organism>
<keyword evidence="2" id="KW-1185">Reference proteome</keyword>
<accession>A0A839QR49</accession>
<dbReference type="Proteomes" id="UP000523000">
    <property type="component" value="Unassembled WGS sequence"/>
</dbReference>
<dbReference type="RefSeq" id="WP_183511740.1">
    <property type="nucleotide sequence ID" value="NZ_BAABGK010000012.1"/>
</dbReference>
<dbReference type="EMBL" id="JACHVS010000001">
    <property type="protein sequence ID" value="MBB2996466.1"/>
    <property type="molecule type" value="Genomic_DNA"/>
</dbReference>
<evidence type="ECO:0000313" key="1">
    <source>
        <dbReference type="EMBL" id="MBB2996466.1"/>
    </source>
</evidence>
<proteinExistence type="predicted"/>
<protein>
    <submittedName>
        <fullName evidence="1">Uncharacterized protein</fullName>
    </submittedName>
</protein>
<gene>
    <name evidence="1" type="ORF">E9229_002657</name>
</gene>
<sequence length="76" mass="7605">MNRNSTAAGAGDPVSGGSTKADARTYFDAGSGCNDIRWLLVCKSATGLTALLVANCMTRAGSHGSIGTLSLASGRI</sequence>
<evidence type="ECO:0000313" key="2">
    <source>
        <dbReference type="Proteomes" id="UP000523000"/>
    </source>
</evidence>
<name>A0A839QR49_9MICC</name>
<reference evidence="1 2" key="1">
    <citation type="submission" date="2020-08" db="EMBL/GenBank/DDBJ databases">
        <title>Sequencing the genomes of 1000 actinobacteria strains.</title>
        <authorList>
            <person name="Klenk H.-P."/>
        </authorList>
    </citation>
    <scope>NUCLEOTIDE SEQUENCE [LARGE SCALE GENOMIC DNA]</scope>
    <source>
        <strain evidence="1 2">DSM 22826</strain>
    </source>
</reference>
<comment type="caution">
    <text evidence="1">The sequence shown here is derived from an EMBL/GenBank/DDBJ whole genome shotgun (WGS) entry which is preliminary data.</text>
</comment>